<dbReference type="RefSeq" id="WP_378059242.1">
    <property type="nucleotide sequence ID" value="NZ_JBHSIS010000017.1"/>
</dbReference>
<sequence length="166" mass="18044">MSDTVRLVYTEFDPGAAPFAWLRGRRLTTDVDRSEIYRIMAMISAAAKVVERPGARAMRYLDDGNTMLVELDLSEPDPGGAPTRLTVVLVVDDSTPRPLAGCAGLIVAELAGAGISAEEGRVRAALEWGWANSALQFPRLVAWYRRLMAKVRGGQGFHSVREGKAV</sequence>
<gene>
    <name evidence="1" type="ORF">ACFPCV_27475</name>
</gene>
<reference evidence="2" key="1">
    <citation type="journal article" date="2019" name="Int. J. Syst. Evol. Microbiol.">
        <title>The Global Catalogue of Microorganisms (GCM) 10K type strain sequencing project: providing services to taxonomists for standard genome sequencing and annotation.</title>
        <authorList>
            <consortium name="The Broad Institute Genomics Platform"/>
            <consortium name="The Broad Institute Genome Sequencing Center for Infectious Disease"/>
            <person name="Wu L."/>
            <person name="Ma J."/>
        </authorList>
    </citation>
    <scope>NUCLEOTIDE SEQUENCE [LARGE SCALE GENOMIC DNA]</scope>
    <source>
        <strain evidence="2">ZS-22-S1</strain>
    </source>
</reference>
<comment type="caution">
    <text evidence="1">The sequence shown here is derived from an EMBL/GenBank/DDBJ whole genome shotgun (WGS) entry which is preliminary data.</text>
</comment>
<accession>A0ABV9S8Y6</accession>
<dbReference type="Proteomes" id="UP001595859">
    <property type="component" value="Unassembled WGS sequence"/>
</dbReference>
<evidence type="ECO:0000313" key="2">
    <source>
        <dbReference type="Proteomes" id="UP001595859"/>
    </source>
</evidence>
<dbReference type="EMBL" id="JBHSIS010000017">
    <property type="protein sequence ID" value="MFC4857254.1"/>
    <property type="molecule type" value="Genomic_DNA"/>
</dbReference>
<proteinExistence type="predicted"/>
<evidence type="ECO:0000313" key="1">
    <source>
        <dbReference type="EMBL" id="MFC4857254.1"/>
    </source>
</evidence>
<keyword evidence="2" id="KW-1185">Reference proteome</keyword>
<name>A0ABV9S8Y6_9PSEU</name>
<organism evidence="1 2">
    <name type="scientific">Actinophytocola glycyrrhizae</name>
    <dbReference type="NCBI Taxonomy" id="2044873"/>
    <lineage>
        <taxon>Bacteria</taxon>
        <taxon>Bacillati</taxon>
        <taxon>Actinomycetota</taxon>
        <taxon>Actinomycetes</taxon>
        <taxon>Pseudonocardiales</taxon>
        <taxon>Pseudonocardiaceae</taxon>
    </lineage>
</organism>
<protein>
    <submittedName>
        <fullName evidence="1">Uncharacterized protein</fullName>
    </submittedName>
</protein>